<dbReference type="InterPro" id="IPR032071">
    <property type="entry name" value="DUF4806"/>
</dbReference>
<evidence type="ECO:0000259" key="1">
    <source>
        <dbReference type="Pfam" id="PF16064"/>
    </source>
</evidence>
<dbReference type="Proteomes" id="UP001046870">
    <property type="component" value="Chromosome 10"/>
</dbReference>
<protein>
    <recommendedName>
        <fullName evidence="1">DUF4806 domain-containing protein</fullName>
    </recommendedName>
</protein>
<evidence type="ECO:0000313" key="2">
    <source>
        <dbReference type="EMBL" id="KAG7470151.1"/>
    </source>
</evidence>
<organism evidence="2 3">
    <name type="scientific">Megalops atlanticus</name>
    <name type="common">Tarpon</name>
    <name type="synonym">Clupea gigantea</name>
    <dbReference type="NCBI Taxonomy" id="7932"/>
    <lineage>
        <taxon>Eukaryota</taxon>
        <taxon>Metazoa</taxon>
        <taxon>Chordata</taxon>
        <taxon>Craniata</taxon>
        <taxon>Vertebrata</taxon>
        <taxon>Euteleostomi</taxon>
        <taxon>Actinopterygii</taxon>
        <taxon>Neopterygii</taxon>
        <taxon>Teleostei</taxon>
        <taxon>Elopiformes</taxon>
        <taxon>Megalopidae</taxon>
        <taxon>Megalops</taxon>
    </lineage>
</organism>
<evidence type="ECO:0000313" key="3">
    <source>
        <dbReference type="Proteomes" id="UP001046870"/>
    </source>
</evidence>
<proteinExistence type="predicted"/>
<dbReference type="EMBL" id="JAFDVH010000010">
    <property type="protein sequence ID" value="KAG7470151.1"/>
    <property type="molecule type" value="Genomic_DNA"/>
</dbReference>
<dbReference type="PANTHER" id="PTHR34153">
    <property type="entry name" value="SI:CH211-262H13.3-RELATED-RELATED"/>
    <property type="match status" value="1"/>
</dbReference>
<name>A0A9D3T544_MEGAT</name>
<gene>
    <name evidence="2" type="ORF">MATL_G00136450</name>
</gene>
<dbReference type="AlphaFoldDB" id="A0A9D3T544"/>
<comment type="caution">
    <text evidence="2">The sequence shown here is derived from an EMBL/GenBank/DDBJ whole genome shotgun (WGS) entry which is preliminary data.</text>
</comment>
<reference evidence="2" key="1">
    <citation type="submission" date="2021-01" db="EMBL/GenBank/DDBJ databases">
        <authorList>
            <person name="Zahm M."/>
            <person name="Roques C."/>
            <person name="Cabau C."/>
            <person name="Klopp C."/>
            <person name="Donnadieu C."/>
            <person name="Jouanno E."/>
            <person name="Lampietro C."/>
            <person name="Louis A."/>
            <person name="Herpin A."/>
            <person name="Echchiki A."/>
            <person name="Berthelot C."/>
            <person name="Parey E."/>
            <person name="Roest-Crollius H."/>
            <person name="Braasch I."/>
            <person name="Postlethwait J."/>
            <person name="Bobe J."/>
            <person name="Montfort J."/>
            <person name="Bouchez O."/>
            <person name="Begum T."/>
            <person name="Mejri S."/>
            <person name="Adams A."/>
            <person name="Chen W.-J."/>
            <person name="Guiguen Y."/>
        </authorList>
    </citation>
    <scope>NUCLEOTIDE SEQUENCE</scope>
    <source>
        <strain evidence="2">YG-15Mar2019-1</strain>
        <tissue evidence="2">Brain</tissue>
    </source>
</reference>
<dbReference type="OrthoDB" id="8887905at2759"/>
<keyword evidence="3" id="KW-1185">Reference proteome</keyword>
<sequence length="291" mass="33158">MFAIVVFTEKNEVEVVPTSWLSVDQTVSFWPPYKNTQRAKAAVQNQEDPDETWAEYFVRVLKKYDSYEAVRKKLVRATKRDSLTSEDEGGKRARMASAKVTEQSEALHHFRTAVTKPASTSQPQRVLQPPPVFSPLPRMTPPIASHMQHDATQFGTKPFAERDQMILRALEEIKAQVRQNTLLQALAKKQPVQRASSLSKEFRFPIENEEDLRRVEEILKEKAQEKALASYLATLGGVNAGDTVRRIMRHVLTNNCATQFNWLGRGHTKAFAALKITTVMRCGHFAEHQRQ</sequence>
<feature type="domain" description="DUF4806" evidence="1">
    <location>
        <begin position="200"/>
        <end position="273"/>
    </location>
</feature>
<dbReference type="PANTHER" id="PTHR34153:SF2">
    <property type="entry name" value="SI:CH211-262H13.3-RELATED"/>
    <property type="match status" value="1"/>
</dbReference>
<accession>A0A9D3T544</accession>
<dbReference type="Pfam" id="PF16064">
    <property type="entry name" value="DUF4806"/>
    <property type="match status" value="1"/>
</dbReference>